<gene>
    <name evidence="3" type="ORF">MUK42_11215</name>
</gene>
<evidence type="ECO:0000259" key="1">
    <source>
        <dbReference type="Pfam" id="PF00646"/>
    </source>
</evidence>
<reference evidence="3" key="1">
    <citation type="submission" date="2022-05" db="EMBL/GenBank/DDBJ databases">
        <title>The Musa troglodytarum L. genome provides insights into the mechanism of non-climacteric behaviour and enrichment of carotenoids.</title>
        <authorList>
            <person name="Wang J."/>
        </authorList>
    </citation>
    <scope>NUCLEOTIDE SEQUENCE</scope>
    <source>
        <tissue evidence="3">Leaf</tissue>
    </source>
</reference>
<dbReference type="Pfam" id="PF00646">
    <property type="entry name" value="F-box"/>
    <property type="match status" value="1"/>
</dbReference>
<evidence type="ECO:0000313" key="4">
    <source>
        <dbReference type="Proteomes" id="UP001055439"/>
    </source>
</evidence>
<sequence>MANWSELPVELLGMIHDELSIFDYIRSKAICKQWNLVCKFEHHRPPKPQAPWLMLPGDNDSTAKFFSIVEKKVYNIPCPEPMIRRRICIGSCYGWLTTVDSLCNMYLLNPLTGAQIPLPSVTTLPFVKTVHDPQGQIVNFIVGQERNELSCWSMHALFFSKAVLSAAPDADNDFTIMMIYGLWKNLAFARAGDKAWQSISSPYWYTDIIHHNAKFYTINYQRMVEVWGLDELAIRHSVINSDLPSHILLGCICTYYLVESLHGNLMSVYKFQNEWGRTDNPKNIMCMVFSLDEQALTWTRVESLHEQTLFLGKNQSMCLSTVDFPELKQNCIYYTDDMLQLCGSHQYMNRYAPADCSSASTLLDSKLLPTSSVLQNCAKSSITIPYVHVDHSMIVTRHTPPPVATAQGEEWCLATPSPREANLELWRAPAIPVLVNKQESNKWLCNIRRGCTDPKEKTRPLSALGELMVDDGWYLQCC</sequence>
<dbReference type="InterPro" id="IPR005174">
    <property type="entry name" value="KIB1-4_b-propeller"/>
</dbReference>
<organism evidence="3 4">
    <name type="scientific">Musa troglodytarum</name>
    <name type="common">fe'i banana</name>
    <dbReference type="NCBI Taxonomy" id="320322"/>
    <lineage>
        <taxon>Eukaryota</taxon>
        <taxon>Viridiplantae</taxon>
        <taxon>Streptophyta</taxon>
        <taxon>Embryophyta</taxon>
        <taxon>Tracheophyta</taxon>
        <taxon>Spermatophyta</taxon>
        <taxon>Magnoliopsida</taxon>
        <taxon>Liliopsida</taxon>
        <taxon>Zingiberales</taxon>
        <taxon>Musaceae</taxon>
        <taxon>Musa</taxon>
    </lineage>
</organism>
<keyword evidence="4" id="KW-1185">Reference proteome</keyword>
<name>A0A9E7GUW6_9LILI</name>
<dbReference type="Proteomes" id="UP001055439">
    <property type="component" value="Chromosome 7"/>
</dbReference>
<evidence type="ECO:0000313" key="3">
    <source>
        <dbReference type="EMBL" id="URE21796.1"/>
    </source>
</evidence>
<dbReference type="EMBL" id="CP097509">
    <property type="protein sequence ID" value="URE21796.1"/>
    <property type="molecule type" value="Genomic_DNA"/>
</dbReference>
<proteinExistence type="predicted"/>
<dbReference type="AlphaFoldDB" id="A0A9E7GUW6"/>
<dbReference type="Pfam" id="PF03478">
    <property type="entry name" value="Beta-prop_KIB1-4"/>
    <property type="match status" value="1"/>
</dbReference>
<dbReference type="PANTHER" id="PTHR44586">
    <property type="entry name" value="F-BOX DOMAIN CONTAINING PROTEIN, EXPRESSED"/>
    <property type="match status" value="1"/>
</dbReference>
<protein>
    <submittedName>
        <fullName evidence="3">F-box and DUF domain containing protein</fullName>
    </submittedName>
</protein>
<dbReference type="PANTHER" id="PTHR44586:SF25">
    <property type="entry name" value="(WILD MALAYSIAN BANANA) HYPOTHETICAL PROTEIN"/>
    <property type="match status" value="1"/>
</dbReference>
<dbReference type="OrthoDB" id="1937564at2759"/>
<evidence type="ECO:0000259" key="2">
    <source>
        <dbReference type="Pfam" id="PF03478"/>
    </source>
</evidence>
<accession>A0A9E7GUW6</accession>
<feature type="domain" description="F-box" evidence="1">
    <location>
        <begin position="4"/>
        <end position="39"/>
    </location>
</feature>
<dbReference type="Gene3D" id="1.20.1280.50">
    <property type="match status" value="1"/>
</dbReference>
<dbReference type="InterPro" id="IPR001810">
    <property type="entry name" value="F-box_dom"/>
</dbReference>
<feature type="domain" description="KIB1-4 beta-propeller" evidence="2">
    <location>
        <begin position="65"/>
        <end position="343"/>
    </location>
</feature>